<reference evidence="1 2" key="1">
    <citation type="journal article" date="2021" name="BMC Genomics">
        <title>Datura genome reveals duplications of psychoactive alkaloid biosynthetic genes and high mutation rate following tissue culture.</title>
        <authorList>
            <person name="Rajewski A."/>
            <person name="Carter-House D."/>
            <person name="Stajich J."/>
            <person name="Litt A."/>
        </authorList>
    </citation>
    <scope>NUCLEOTIDE SEQUENCE [LARGE SCALE GENOMIC DNA]</scope>
    <source>
        <strain evidence="1">AR-01</strain>
    </source>
</reference>
<comment type="caution">
    <text evidence="1">The sequence shown here is derived from an EMBL/GenBank/DDBJ whole genome shotgun (WGS) entry which is preliminary data.</text>
</comment>
<evidence type="ECO:0000313" key="1">
    <source>
        <dbReference type="EMBL" id="MCD7456825.1"/>
    </source>
</evidence>
<dbReference type="EMBL" id="JACEIK010000426">
    <property type="protein sequence ID" value="MCD7456825.1"/>
    <property type="molecule type" value="Genomic_DNA"/>
</dbReference>
<keyword evidence="2" id="KW-1185">Reference proteome</keyword>
<proteinExistence type="predicted"/>
<gene>
    <name evidence="1" type="ORF">HAX54_033308</name>
</gene>
<protein>
    <submittedName>
        <fullName evidence="1">Uncharacterized protein</fullName>
    </submittedName>
</protein>
<name>A0ABS8SDC8_DATST</name>
<organism evidence="1 2">
    <name type="scientific">Datura stramonium</name>
    <name type="common">Jimsonweed</name>
    <name type="synonym">Common thornapple</name>
    <dbReference type="NCBI Taxonomy" id="4076"/>
    <lineage>
        <taxon>Eukaryota</taxon>
        <taxon>Viridiplantae</taxon>
        <taxon>Streptophyta</taxon>
        <taxon>Embryophyta</taxon>
        <taxon>Tracheophyta</taxon>
        <taxon>Spermatophyta</taxon>
        <taxon>Magnoliopsida</taxon>
        <taxon>eudicotyledons</taxon>
        <taxon>Gunneridae</taxon>
        <taxon>Pentapetalae</taxon>
        <taxon>asterids</taxon>
        <taxon>lamiids</taxon>
        <taxon>Solanales</taxon>
        <taxon>Solanaceae</taxon>
        <taxon>Solanoideae</taxon>
        <taxon>Datureae</taxon>
        <taxon>Datura</taxon>
    </lineage>
</organism>
<evidence type="ECO:0000313" key="2">
    <source>
        <dbReference type="Proteomes" id="UP000823775"/>
    </source>
</evidence>
<accession>A0ABS8SDC8</accession>
<sequence length="99" mass="11052">MLKISSGTRLTLINQLKFPSKLKEVDTVNFHIHLTELATLPELRCRYLKVFPSRFEDSSSLKSVELISSNEELVGSAMAVRETLAGISGNSGFEIIIRK</sequence>
<dbReference type="Proteomes" id="UP000823775">
    <property type="component" value="Unassembled WGS sequence"/>
</dbReference>